<dbReference type="InterPro" id="IPR036388">
    <property type="entry name" value="WH-like_DNA-bd_sf"/>
</dbReference>
<dbReference type="InterPro" id="IPR000485">
    <property type="entry name" value="AsnC-type_HTH_dom"/>
</dbReference>
<dbReference type="AlphaFoldDB" id="A0A6L8LMZ2"/>
<dbReference type="CDD" id="cd00090">
    <property type="entry name" value="HTH_ARSR"/>
    <property type="match status" value="1"/>
</dbReference>
<dbReference type="InterPro" id="IPR019887">
    <property type="entry name" value="Tscrpt_reg_AsnC/Lrp_C"/>
</dbReference>
<keyword evidence="2" id="KW-0238">DNA-binding</keyword>
<dbReference type="InterPro" id="IPR019885">
    <property type="entry name" value="Tscrpt_reg_HTH_AsnC-type_CS"/>
</dbReference>
<dbReference type="GO" id="GO:0043200">
    <property type="term" value="P:response to amino acid"/>
    <property type="evidence" value="ECO:0007669"/>
    <property type="project" value="TreeGrafter"/>
</dbReference>
<keyword evidence="1" id="KW-0805">Transcription regulation</keyword>
<dbReference type="PRINTS" id="PR00033">
    <property type="entry name" value="HTHASNC"/>
</dbReference>
<evidence type="ECO:0000256" key="1">
    <source>
        <dbReference type="ARBA" id="ARBA00023015"/>
    </source>
</evidence>
<organism evidence="5 6">
    <name type="scientific">Thalassovita mangrovi</name>
    <dbReference type="NCBI Taxonomy" id="2692236"/>
    <lineage>
        <taxon>Bacteria</taxon>
        <taxon>Pseudomonadati</taxon>
        <taxon>Pseudomonadota</taxon>
        <taxon>Alphaproteobacteria</taxon>
        <taxon>Rhodobacterales</taxon>
        <taxon>Roseobacteraceae</taxon>
        <taxon>Thalassovita</taxon>
    </lineage>
</organism>
<name>A0A6L8LMZ2_9RHOB</name>
<dbReference type="Pfam" id="PF13412">
    <property type="entry name" value="HTH_24"/>
    <property type="match status" value="1"/>
</dbReference>
<dbReference type="InterPro" id="IPR036390">
    <property type="entry name" value="WH_DNA-bd_sf"/>
</dbReference>
<evidence type="ECO:0000256" key="2">
    <source>
        <dbReference type="ARBA" id="ARBA00023125"/>
    </source>
</evidence>
<dbReference type="GO" id="GO:0043565">
    <property type="term" value="F:sequence-specific DNA binding"/>
    <property type="evidence" value="ECO:0007669"/>
    <property type="project" value="InterPro"/>
</dbReference>
<dbReference type="Proteomes" id="UP000479043">
    <property type="component" value="Unassembled WGS sequence"/>
</dbReference>
<dbReference type="PANTHER" id="PTHR30154:SF34">
    <property type="entry name" value="TRANSCRIPTIONAL REGULATOR AZLB"/>
    <property type="match status" value="1"/>
</dbReference>
<keyword evidence="6" id="KW-1185">Reference proteome</keyword>
<dbReference type="RefSeq" id="WP_160972718.1">
    <property type="nucleotide sequence ID" value="NZ_WWEN01000003.1"/>
</dbReference>
<keyword evidence="3" id="KW-0804">Transcription</keyword>
<feature type="domain" description="HTH asnC-type" evidence="4">
    <location>
        <begin position="4"/>
        <end position="63"/>
    </location>
</feature>
<sequence>MLPETDQKILRLLKRDSRISNADLADQVGLSPSSCWRRVRALEESGAIRNYSVVLDDEKIGLGFQAIVHVHLTRHDPEKLQQFISAIGNKEEVRDCYATTGESDYHLFVSCRDLNAYNRFLEEFLFRLPAVASAQSNVVLRSLKHQGVTAARHA</sequence>
<dbReference type="SUPFAM" id="SSF54909">
    <property type="entry name" value="Dimeric alpha+beta barrel"/>
    <property type="match status" value="1"/>
</dbReference>
<evidence type="ECO:0000256" key="3">
    <source>
        <dbReference type="ARBA" id="ARBA00023163"/>
    </source>
</evidence>
<dbReference type="Gene3D" id="3.30.70.920">
    <property type="match status" value="1"/>
</dbReference>
<dbReference type="InterPro" id="IPR019888">
    <property type="entry name" value="Tscrpt_reg_AsnC-like"/>
</dbReference>
<dbReference type="GO" id="GO:0006355">
    <property type="term" value="P:regulation of DNA-templated transcription"/>
    <property type="evidence" value="ECO:0007669"/>
    <property type="project" value="UniProtKB-ARBA"/>
</dbReference>
<evidence type="ECO:0000313" key="5">
    <source>
        <dbReference type="EMBL" id="MYM55002.1"/>
    </source>
</evidence>
<dbReference type="SUPFAM" id="SSF46785">
    <property type="entry name" value="Winged helix' DNA-binding domain"/>
    <property type="match status" value="1"/>
</dbReference>
<comment type="caution">
    <text evidence="5">The sequence shown here is derived from an EMBL/GenBank/DDBJ whole genome shotgun (WGS) entry which is preliminary data.</text>
</comment>
<dbReference type="GO" id="GO:0005829">
    <property type="term" value="C:cytosol"/>
    <property type="evidence" value="ECO:0007669"/>
    <property type="project" value="TreeGrafter"/>
</dbReference>
<dbReference type="PROSITE" id="PS50956">
    <property type="entry name" value="HTH_ASNC_2"/>
    <property type="match status" value="1"/>
</dbReference>
<dbReference type="EMBL" id="WWEN01000003">
    <property type="protein sequence ID" value="MYM55002.1"/>
    <property type="molecule type" value="Genomic_DNA"/>
</dbReference>
<reference evidence="5 6" key="1">
    <citation type="submission" date="2020-01" db="EMBL/GenBank/DDBJ databases">
        <authorList>
            <person name="Chen S."/>
        </authorList>
    </citation>
    <scope>NUCLEOTIDE SEQUENCE [LARGE SCALE GENOMIC DNA]</scope>
    <source>
        <strain evidence="5 6">GS-10</strain>
    </source>
</reference>
<dbReference type="InterPro" id="IPR011991">
    <property type="entry name" value="ArsR-like_HTH"/>
</dbReference>
<dbReference type="InterPro" id="IPR011008">
    <property type="entry name" value="Dimeric_a/b-barrel"/>
</dbReference>
<dbReference type="Gene3D" id="1.10.10.10">
    <property type="entry name" value="Winged helix-like DNA-binding domain superfamily/Winged helix DNA-binding domain"/>
    <property type="match status" value="1"/>
</dbReference>
<proteinExistence type="predicted"/>
<dbReference type="PANTHER" id="PTHR30154">
    <property type="entry name" value="LEUCINE-RESPONSIVE REGULATORY PROTEIN"/>
    <property type="match status" value="1"/>
</dbReference>
<evidence type="ECO:0000259" key="4">
    <source>
        <dbReference type="PROSITE" id="PS50956"/>
    </source>
</evidence>
<dbReference type="SMART" id="SM00344">
    <property type="entry name" value="HTH_ASNC"/>
    <property type="match status" value="1"/>
</dbReference>
<evidence type="ECO:0000313" key="6">
    <source>
        <dbReference type="Proteomes" id="UP000479043"/>
    </source>
</evidence>
<accession>A0A6L8LMZ2</accession>
<protein>
    <submittedName>
        <fullName evidence="5">Winged helix-turn-helix transcriptional regulator</fullName>
    </submittedName>
</protein>
<dbReference type="Pfam" id="PF01037">
    <property type="entry name" value="AsnC_trans_reg"/>
    <property type="match status" value="1"/>
</dbReference>
<dbReference type="PROSITE" id="PS00519">
    <property type="entry name" value="HTH_ASNC_1"/>
    <property type="match status" value="1"/>
</dbReference>
<gene>
    <name evidence="5" type="ORF">GR167_06780</name>
</gene>